<reference evidence="1" key="1">
    <citation type="submission" date="2020-05" db="EMBL/GenBank/DDBJ databases">
        <authorList>
            <person name="Chiriac C."/>
            <person name="Salcher M."/>
            <person name="Ghai R."/>
            <person name="Kavagutti S V."/>
        </authorList>
    </citation>
    <scope>NUCLEOTIDE SEQUENCE</scope>
</reference>
<gene>
    <name evidence="1" type="ORF">UFOPK1767_00638</name>
</gene>
<accession>A0A6J6FCG9</accession>
<evidence type="ECO:0000313" key="1">
    <source>
        <dbReference type="EMBL" id="CAB4585947.1"/>
    </source>
</evidence>
<name>A0A6J6FCG9_9ZZZZ</name>
<proteinExistence type="predicted"/>
<dbReference type="AlphaFoldDB" id="A0A6J6FCG9"/>
<dbReference type="EMBL" id="CAEZTZ010000075">
    <property type="protein sequence ID" value="CAB4585947.1"/>
    <property type="molecule type" value="Genomic_DNA"/>
</dbReference>
<protein>
    <submittedName>
        <fullName evidence="1">Unannotated protein</fullName>
    </submittedName>
</protein>
<organism evidence="1">
    <name type="scientific">freshwater metagenome</name>
    <dbReference type="NCBI Taxonomy" id="449393"/>
    <lineage>
        <taxon>unclassified sequences</taxon>
        <taxon>metagenomes</taxon>
        <taxon>ecological metagenomes</taxon>
    </lineage>
</organism>
<sequence>MFNDFVDGEEDHSLAGANILPHQKLDTIEGRGKVEVWNRRVKAWSNHCPSVPSKHRFIITNFS</sequence>